<reference evidence="1 2" key="1">
    <citation type="submission" date="2019-08" db="EMBL/GenBank/DDBJ databases">
        <authorList>
            <person name="Toschakov S.V."/>
        </authorList>
    </citation>
    <scope>NUCLEOTIDE SEQUENCE [LARGE SCALE GENOMIC DNA]</scope>
    <source>
        <strain evidence="1 2">3753O</strain>
    </source>
</reference>
<evidence type="ECO:0008006" key="3">
    <source>
        <dbReference type="Google" id="ProtNLM"/>
    </source>
</evidence>
<dbReference type="Proteomes" id="UP000326331">
    <property type="component" value="Chromosome"/>
</dbReference>
<accession>A0ABX6C1F3</accession>
<protein>
    <recommendedName>
        <fullName evidence="3">GATA-type domain-containing protein</fullName>
    </recommendedName>
</protein>
<dbReference type="EMBL" id="CP042829">
    <property type="protein sequence ID" value="QFG02649.1"/>
    <property type="molecule type" value="Genomic_DNA"/>
</dbReference>
<evidence type="ECO:0000313" key="1">
    <source>
        <dbReference type="EMBL" id="QFG02649.1"/>
    </source>
</evidence>
<sequence length="72" mass="8024">MPALQEAPPKSCPKCRGSIIVERDWHGTYGSCIMCGYVHEVLTSPPVDLAAEEAALPQRQRRRQPSHGKLRL</sequence>
<gene>
    <name evidence="1" type="ORF">Tbon_04865</name>
</gene>
<evidence type="ECO:0000313" key="2">
    <source>
        <dbReference type="Proteomes" id="UP000326331"/>
    </source>
</evidence>
<keyword evidence="2" id="KW-1185">Reference proteome</keyword>
<organism evidence="1 2">
    <name type="scientific">Tepidiforma bonchosmolovskayae</name>
    <dbReference type="NCBI Taxonomy" id="2601677"/>
    <lineage>
        <taxon>Bacteria</taxon>
        <taxon>Bacillati</taxon>
        <taxon>Chloroflexota</taxon>
        <taxon>Tepidiformia</taxon>
        <taxon>Tepidiformales</taxon>
        <taxon>Tepidiformaceae</taxon>
        <taxon>Tepidiforma</taxon>
    </lineage>
</organism>
<name>A0ABX6C1F3_9CHLR</name>
<dbReference type="RefSeq" id="WP_158066575.1">
    <property type="nucleotide sequence ID" value="NZ_CP042829.1"/>
</dbReference>
<proteinExistence type="predicted"/>
<reference evidence="1 2" key="2">
    <citation type="submission" date="2019-10" db="EMBL/GenBank/DDBJ databases">
        <title>Thermopilla bonchosmolovskayae gen. nov., sp. nov., a moderately thermophilic Chloroflexi bacterium from a Chukotka hot spring (Arctic, Russia), representing a novel classis Thermopillaia, which include previously uncultivated lineage OLB14.</title>
        <authorList>
            <person name="Kochetkova T.V."/>
            <person name="Zayulina K.S."/>
            <person name="Zhigarkov V.S."/>
            <person name="Minaev N.V."/>
            <person name="Novikov A."/>
            <person name="Toshchakov S.V."/>
            <person name="Elcheninov A.G."/>
            <person name="Kublanov I.V."/>
        </authorList>
    </citation>
    <scope>NUCLEOTIDE SEQUENCE [LARGE SCALE GENOMIC DNA]</scope>
    <source>
        <strain evidence="1 2">3753O</strain>
    </source>
</reference>